<protein>
    <submittedName>
        <fullName evidence="2">Uncharacterized protein</fullName>
    </submittedName>
</protein>
<gene>
    <name evidence="2" type="ORF">R4Z09_27835</name>
</gene>
<accession>A0ABZ2CB68</accession>
<dbReference type="Proteomes" id="UP001357223">
    <property type="component" value="Chromosome"/>
</dbReference>
<feature type="chain" id="PRO_5047157009" evidence="1">
    <location>
        <begin position="25"/>
        <end position="220"/>
    </location>
</feature>
<keyword evidence="1" id="KW-0732">Signal</keyword>
<reference evidence="2 3" key="1">
    <citation type="submission" date="2023-10" db="EMBL/GenBank/DDBJ databases">
        <title>Niallia locisalis sp.nov. isolated from a salt pond sample.</title>
        <authorList>
            <person name="Li X.-J."/>
            <person name="Dong L."/>
        </authorList>
    </citation>
    <scope>NUCLEOTIDE SEQUENCE [LARGE SCALE GENOMIC DNA]</scope>
    <source>
        <strain evidence="2 3">DSM 29761</strain>
    </source>
</reference>
<evidence type="ECO:0000313" key="2">
    <source>
        <dbReference type="EMBL" id="WVX80985.1"/>
    </source>
</evidence>
<evidence type="ECO:0000256" key="1">
    <source>
        <dbReference type="SAM" id="SignalP"/>
    </source>
</evidence>
<name>A0ABZ2CB68_9BACI</name>
<keyword evidence="3" id="KW-1185">Reference proteome</keyword>
<evidence type="ECO:0000313" key="3">
    <source>
        <dbReference type="Proteomes" id="UP001357223"/>
    </source>
</evidence>
<sequence length="220" mass="24263">MKKRLMAILASVTMALSFAMPAFADTPEGDSNNSCKYQGDFFTITGDSQGNQFLNGSPKTYTVTVIHPITKRPIQDEIINVTFLEKINIAPGTQKNIYVIDQANGFVIPYQANDGTQNGVEILTDENGTATFTISGENTAATPIVFFDGSGQEVDPSGNGALRERNERFESEHELCAQADTVSFIQGKVFLRDYKLIDPRYRILQYPTVITGVNQVVKTY</sequence>
<organism evidence="2 3">
    <name type="scientific">Niallia oryzisoli</name>
    <dbReference type="NCBI Taxonomy" id="1737571"/>
    <lineage>
        <taxon>Bacteria</taxon>
        <taxon>Bacillati</taxon>
        <taxon>Bacillota</taxon>
        <taxon>Bacilli</taxon>
        <taxon>Bacillales</taxon>
        <taxon>Bacillaceae</taxon>
        <taxon>Niallia</taxon>
    </lineage>
</organism>
<proteinExistence type="predicted"/>
<dbReference type="EMBL" id="CP137640">
    <property type="protein sequence ID" value="WVX80985.1"/>
    <property type="molecule type" value="Genomic_DNA"/>
</dbReference>
<feature type="signal peptide" evidence="1">
    <location>
        <begin position="1"/>
        <end position="24"/>
    </location>
</feature>
<dbReference type="RefSeq" id="WP_338449915.1">
    <property type="nucleotide sequence ID" value="NZ_CP137640.1"/>
</dbReference>